<protein>
    <submittedName>
        <fullName evidence="2">Uncharacterized protein</fullName>
    </submittedName>
</protein>
<sequence>MKNEIGRKLTSLTIMAIMFAGGMTIAAPGIMPEAVADLSVTDGALSVSTTTLQGAAILEIVVNDPDYSATDTDIPDGPTVSIMDTSYDMVQSVNGKWYLYVVDDSASTLMDGDDNGLEFGADCSQAGLGVKANLGAGTSGSADIVSSTTDV</sequence>
<name>A0A382T1M4_9ZZZZ</name>
<keyword evidence="1" id="KW-1133">Transmembrane helix</keyword>
<keyword evidence="1" id="KW-0812">Transmembrane</keyword>
<keyword evidence="1" id="KW-0472">Membrane</keyword>
<organism evidence="2">
    <name type="scientific">marine metagenome</name>
    <dbReference type="NCBI Taxonomy" id="408172"/>
    <lineage>
        <taxon>unclassified sequences</taxon>
        <taxon>metagenomes</taxon>
        <taxon>ecological metagenomes</taxon>
    </lineage>
</organism>
<evidence type="ECO:0000313" key="2">
    <source>
        <dbReference type="EMBL" id="SVD15298.1"/>
    </source>
</evidence>
<reference evidence="2" key="1">
    <citation type="submission" date="2018-05" db="EMBL/GenBank/DDBJ databases">
        <authorList>
            <person name="Lanie J.A."/>
            <person name="Ng W.-L."/>
            <person name="Kazmierczak K.M."/>
            <person name="Andrzejewski T.M."/>
            <person name="Davidsen T.M."/>
            <person name="Wayne K.J."/>
            <person name="Tettelin H."/>
            <person name="Glass J.I."/>
            <person name="Rusch D."/>
            <person name="Podicherti R."/>
            <person name="Tsui H.-C.T."/>
            <person name="Winkler M.E."/>
        </authorList>
    </citation>
    <scope>NUCLEOTIDE SEQUENCE</scope>
</reference>
<feature type="non-terminal residue" evidence="2">
    <location>
        <position position="151"/>
    </location>
</feature>
<proteinExistence type="predicted"/>
<accession>A0A382T1M4</accession>
<feature type="transmembrane region" description="Helical" evidence="1">
    <location>
        <begin position="12"/>
        <end position="31"/>
    </location>
</feature>
<evidence type="ECO:0000256" key="1">
    <source>
        <dbReference type="SAM" id="Phobius"/>
    </source>
</evidence>
<gene>
    <name evidence="2" type="ORF">METZ01_LOCUS368152</name>
</gene>
<dbReference type="EMBL" id="UINC01132776">
    <property type="protein sequence ID" value="SVD15298.1"/>
    <property type="molecule type" value="Genomic_DNA"/>
</dbReference>
<dbReference type="AlphaFoldDB" id="A0A382T1M4"/>